<dbReference type="Pfam" id="PF18740">
    <property type="entry name" value="EC042_2821"/>
    <property type="match status" value="1"/>
</dbReference>
<dbReference type="AlphaFoldDB" id="A0A060ULX5"/>
<comment type="caution">
    <text evidence="2">The sequence shown here is derived from an EMBL/GenBank/DDBJ whole genome shotgun (WGS) entry which is preliminary data.</text>
</comment>
<name>A0A060ULX5_9PROT</name>
<reference evidence="2" key="1">
    <citation type="submission" date="2014-03" db="EMBL/GenBank/DDBJ databases">
        <authorList>
            <person name="Genoscope - CEA"/>
        </authorList>
    </citation>
    <scope>NUCLEOTIDE SEQUENCE [LARGE SCALE GENOMIC DNA]</scope>
    <source>
        <strain evidence="2">CF27</strain>
    </source>
</reference>
<dbReference type="InterPro" id="IPR049530">
    <property type="entry name" value="EC042_2821"/>
</dbReference>
<reference evidence="2" key="2">
    <citation type="submission" date="2014-07" db="EMBL/GenBank/DDBJ databases">
        <title>Initial genome analysis of the psychrotolerant acidophile Acidithiobacillus ferrivorans CF27: insights into iron and sulfur oxidation pathways and into biofilm formation.</title>
        <authorList>
            <person name="Talla E."/>
            <person name="Hedrich S."/>
            <person name="Mangenot S."/>
            <person name="Ji B."/>
            <person name="Johnson D.B."/>
            <person name="Barbe V."/>
            <person name="Bonnefoy V."/>
        </authorList>
    </citation>
    <scope>NUCLEOTIDE SEQUENCE [LARGE SCALE GENOMIC DNA]</scope>
    <source>
        <strain evidence="2">CF27</strain>
    </source>
</reference>
<gene>
    <name evidence="2" type="ORF">AFERRI_30106</name>
</gene>
<accession>A0A060ULX5</accession>
<dbReference type="EMBL" id="CCCS020000023">
    <property type="protein sequence ID" value="CDQ09460.1"/>
    <property type="molecule type" value="Genomic_DNA"/>
</dbReference>
<evidence type="ECO:0000313" key="2">
    <source>
        <dbReference type="EMBL" id="CDQ09460.1"/>
    </source>
</evidence>
<feature type="domain" description="EC042-2821-like Restriction Endonuclease-like" evidence="1">
    <location>
        <begin position="119"/>
        <end position="180"/>
    </location>
</feature>
<proteinExistence type="predicted"/>
<sequence>MSPFSVSLSDRVHVGMMGIVYDLEPHRGDMTDKRLRRELGREAAAFLSCYCARIKNEFDQLKRPLQFSVGIEYRLALTKSLDEADIVLSQGPDAGTAVQIAEIPKDSSKSHPNRQKEVIQKVKAAVPGLAINQHDIQCVNKAYDVKKRPEYFYQGKVKGSPAQYSQAFVDWLIQQHQRDGEFFSKAKAESKAAGR</sequence>
<protein>
    <recommendedName>
        <fullName evidence="1">EC042-2821-like Restriction Endonuclease-like domain-containing protein</fullName>
    </recommendedName>
</protein>
<evidence type="ECO:0000259" key="1">
    <source>
        <dbReference type="Pfam" id="PF18740"/>
    </source>
</evidence>
<organism evidence="2">
    <name type="scientific">Acidithiobacillus ferrivorans</name>
    <dbReference type="NCBI Taxonomy" id="160808"/>
    <lineage>
        <taxon>Bacteria</taxon>
        <taxon>Pseudomonadati</taxon>
        <taxon>Pseudomonadota</taxon>
        <taxon>Acidithiobacillia</taxon>
        <taxon>Acidithiobacillales</taxon>
        <taxon>Acidithiobacillaceae</taxon>
        <taxon>Acidithiobacillus</taxon>
    </lineage>
</organism>